<protein>
    <submittedName>
        <fullName evidence="1">Uncharacterized protein</fullName>
    </submittedName>
</protein>
<sequence length="54" mass="6041">MRLLQGAELVPEQGQLQIGDRHESLLSRFRTVRTPLNVTSEPLRQPGSGGSRRD</sequence>
<reference evidence="2" key="1">
    <citation type="journal article" date="2019" name="Int. J. Syst. Evol. Microbiol.">
        <title>The Global Catalogue of Microorganisms (GCM) 10K type strain sequencing project: providing services to taxonomists for standard genome sequencing and annotation.</title>
        <authorList>
            <consortium name="The Broad Institute Genomics Platform"/>
            <consortium name="The Broad Institute Genome Sequencing Center for Infectious Disease"/>
            <person name="Wu L."/>
            <person name="Ma J."/>
        </authorList>
    </citation>
    <scope>NUCLEOTIDE SEQUENCE [LARGE SCALE GENOMIC DNA]</scope>
    <source>
        <strain evidence="2">JCM 9377</strain>
    </source>
</reference>
<gene>
    <name evidence="1" type="ORF">GCM10010468_12020</name>
</gene>
<comment type="caution">
    <text evidence="1">The sequence shown here is derived from an EMBL/GenBank/DDBJ whole genome shotgun (WGS) entry which is preliminary data.</text>
</comment>
<proteinExistence type="predicted"/>
<evidence type="ECO:0000313" key="1">
    <source>
        <dbReference type="EMBL" id="GAA3199700.1"/>
    </source>
</evidence>
<name>A0ABP6Q6M3_9ACTN</name>
<evidence type="ECO:0000313" key="2">
    <source>
        <dbReference type="Proteomes" id="UP001501237"/>
    </source>
</evidence>
<accession>A0ABP6Q6M3</accession>
<keyword evidence="2" id="KW-1185">Reference proteome</keyword>
<dbReference type="EMBL" id="BAAAUV010000003">
    <property type="protein sequence ID" value="GAA3199700.1"/>
    <property type="molecule type" value="Genomic_DNA"/>
</dbReference>
<organism evidence="1 2">
    <name type="scientific">Actinocorallia longicatena</name>
    <dbReference type="NCBI Taxonomy" id="111803"/>
    <lineage>
        <taxon>Bacteria</taxon>
        <taxon>Bacillati</taxon>
        <taxon>Actinomycetota</taxon>
        <taxon>Actinomycetes</taxon>
        <taxon>Streptosporangiales</taxon>
        <taxon>Thermomonosporaceae</taxon>
        <taxon>Actinocorallia</taxon>
    </lineage>
</organism>
<dbReference type="Proteomes" id="UP001501237">
    <property type="component" value="Unassembled WGS sequence"/>
</dbReference>